<name>A0ABV5T0E8_9MICO</name>
<feature type="region of interest" description="Disordered" evidence="1">
    <location>
        <begin position="428"/>
        <end position="457"/>
    </location>
</feature>
<dbReference type="InterPro" id="IPR050509">
    <property type="entry name" value="CoA-transferase_III"/>
</dbReference>
<protein>
    <submittedName>
        <fullName evidence="2">CoA transferase</fullName>
    </submittedName>
</protein>
<organism evidence="2 3">
    <name type="scientific">Microbacterium terregens</name>
    <dbReference type="NCBI Taxonomy" id="69363"/>
    <lineage>
        <taxon>Bacteria</taxon>
        <taxon>Bacillati</taxon>
        <taxon>Actinomycetota</taxon>
        <taxon>Actinomycetes</taxon>
        <taxon>Micrococcales</taxon>
        <taxon>Microbacteriaceae</taxon>
        <taxon>Microbacterium</taxon>
    </lineage>
</organism>
<dbReference type="InterPro" id="IPR003673">
    <property type="entry name" value="CoA-Trfase_fam_III"/>
</dbReference>
<dbReference type="PANTHER" id="PTHR48228:SF4">
    <property type="entry name" value="BLR3030 PROTEIN"/>
    <property type="match status" value="1"/>
</dbReference>
<dbReference type="EMBL" id="JBHMBE010000003">
    <property type="protein sequence ID" value="MFB9646080.1"/>
    <property type="molecule type" value="Genomic_DNA"/>
</dbReference>
<sequence>MTGPASARHRLLRRVWASLAGHPSFLSAPLETGRAVPLPARTDVASLAWASVAAASLAAATLTGERPITLDPDRIAVSYTSERHLLLNGERPSVWAPLSGFFRSSDGWVRTHGNYPHHATALLRGLGLPPEADAESAAAALRGMPAGVATQAITAAGGLCVGVSHENAAVDATLRRAPVVDLRQGGAALPRLRDSRIAQAPLRGIRVLDLTRVIAGPVATRTLALLGADVLRIDPRALPEPEWQHLDSGHGKRSTLLDLNAADDRGAFDRLLASADVVVTGYRATAMDRLGLGPQRLAAQYPGLIVARLTAWGAEPAVADRRGFDSLVQAASGIAWIESSDGERPGALPAQALDHSAGYLLAAGVMSALRAQETDGGTWIVDVSLRRIAAELLGMPRTPSPEPSDAPLDPAPHLQEFAVDGRSVITTGPALAYDGGPNAYLPPRPWGRDTPNWSELP</sequence>
<dbReference type="Gene3D" id="3.40.50.10540">
    <property type="entry name" value="Crotonobetainyl-coa:carnitine coa-transferase, domain 1"/>
    <property type="match status" value="1"/>
</dbReference>
<evidence type="ECO:0000256" key="1">
    <source>
        <dbReference type="SAM" id="MobiDB-lite"/>
    </source>
</evidence>
<keyword evidence="3" id="KW-1185">Reference proteome</keyword>
<dbReference type="PANTHER" id="PTHR48228">
    <property type="entry name" value="SUCCINYL-COA--D-CITRAMALATE COA-TRANSFERASE"/>
    <property type="match status" value="1"/>
</dbReference>
<dbReference type="SUPFAM" id="SSF89796">
    <property type="entry name" value="CoA-transferase family III (CaiB/BaiF)"/>
    <property type="match status" value="2"/>
</dbReference>
<dbReference type="RefSeq" id="WP_344712764.1">
    <property type="nucleotide sequence ID" value="NZ_BAAAWH010000001.1"/>
</dbReference>
<evidence type="ECO:0000313" key="3">
    <source>
        <dbReference type="Proteomes" id="UP001589611"/>
    </source>
</evidence>
<dbReference type="InterPro" id="IPR023606">
    <property type="entry name" value="CoA-Trfase_III_dom_1_sf"/>
</dbReference>
<reference evidence="2 3" key="1">
    <citation type="submission" date="2024-09" db="EMBL/GenBank/DDBJ databases">
        <authorList>
            <person name="Sun Q."/>
            <person name="Mori K."/>
        </authorList>
    </citation>
    <scope>NUCLEOTIDE SEQUENCE [LARGE SCALE GENOMIC DNA]</scope>
    <source>
        <strain evidence="2 3">JCM 1342</strain>
    </source>
</reference>
<evidence type="ECO:0000313" key="2">
    <source>
        <dbReference type="EMBL" id="MFB9646080.1"/>
    </source>
</evidence>
<dbReference type="Proteomes" id="UP001589611">
    <property type="component" value="Unassembled WGS sequence"/>
</dbReference>
<proteinExistence type="predicted"/>
<dbReference type="GO" id="GO:0016740">
    <property type="term" value="F:transferase activity"/>
    <property type="evidence" value="ECO:0007669"/>
    <property type="project" value="UniProtKB-KW"/>
</dbReference>
<accession>A0ABV5T0E8</accession>
<dbReference type="Pfam" id="PF02515">
    <property type="entry name" value="CoA_transf_3"/>
    <property type="match status" value="1"/>
</dbReference>
<comment type="caution">
    <text evidence="2">The sequence shown here is derived from an EMBL/GenBank/DDBJ whole genome shotgun (WGS) entry which is preliminary data.</text>
</comment>
<keyword evidence="2" id="KW-0808">Transferase</keyword>
<gene>
    <name evidence="2" type="ORF">ACFFPJ_09730</name>
</gene>